<protein>
    <submittedName>
        <fullName evidence="2">Aminopeptidase P family protein</fullName>
    </submittedName>
</protein>
<evidence type="ECO:0000313" key="3">
    <source>
        <dbReference type="Proteomes" id="UP000255334"/>
    </source>
</evidence>
<reference evidence="2 3" key="1">
    <citation type="submission" date="2018-07" db="EMBL/GenBank/DDBJ databases">
        <title>Dyella monticola sp. nov. and Dyella psychrodurans sp. nov. isolated from monsoon evergreen broad-leaved forest soil of Dinghu Mountain, China.</title>
        <authorList>
            <person name="Gao Z."/>
            <person name="Qiu L."/>
        </authorList>
    </citation>
    <scope>NUCLEOTIDE SEQUENCE [LARGE SCALE GENOMIC DNA]</scope>
    <source>
        <strain evidence="2 3">4MSK11</strain>
    </source>
</reference>
<proteinExistence type="predicted"/>
<dbReference type="InterPro" id="IPR036005">
    <property type="entry name" value="Creatinase/aminopeptidase-like"/>
</dbReference>
<feature type="domain" description="Peptidase M24" evidence="1">
    <location>
        <begin position="17"/>
        <end position="186"/>
    </location>
</feature>
<accession>A0A370X4Z5</accession>
<evidence type="ECO:0000259" key="1">
    <source>
        <dbReference type="Pfam" id="PF00557"/>
    </source>
</evidence>
<dbReference type="EMBL" id="QRBF01000004">
    <property type="protein sequence ID" value="RDS83458.1"/>
    <property type="molecule type" value="Genomic_DNA"/>
</dbReference>
<keyword evidence="2" id="KW-0031">Aminopeptidase</keyword>
<dbReference type="AlphaFoldDB" id="A0A370X4Z5"/>
<dbReference type="InterPro" id="IPR050659">
    <property type="entry name" value="Peptidase_M24B"/>
</dbReference>
<dbReference type="Pfam" id="PF00557">
    <property type="entry name" value="Peptidase_M24"/>
    <property type="match status" value="1"/>
</dbReference>
<name>A0A370X4Z5_9GAMM</name>
<dbReference type="InterPro" id="IPR000994">
    <property type="entry name" value="Pept_M24"/>
</dbReference>
<keyword evidence="3" id="KW-1185">Reference proteome</keyword>
<dbReference type="OrthoDB" id="570664at2"/>
<dbReference type="PANTHER" id="PTHR46112">
    <property type="entry name" value="AMINOPEPTIDASE"/>
    <property type="match status" value="1"/>
</dbReference>
<comment type="caution">
    <text evidence="2">The sequence shown here is derived from an EMBL/GenBank/DDBJ whole genome shotgun (WGS) entry which is preliminary data.</text>
</comment>
<keyword evidence="2" id="KW-0378">Hydrolase</keyword>
<keyword evidence="2" id="KW-0645">Protease</keyword>
<dbReference type="RefSeq" id="WP_115478497.1">
    <property type="nucleotide sequence ID" value="NZ_QRBF01000004.1"/>
</dbReference>
<dbReference type="Gene3D" id="3.90.230.10">
    <property type="entry name" value="Creatinase/methionine aminopeptidase superfamily"/>
    <property type="match status" value="1"/>
</dbReference>
<gene>
    <name evidence="2" type="ORF">DWU99_13105</name>
</gene>
<dbReference type="Proteomes" id="UP000255334">
    <property type="component" value="Unassembled WGS sequence"/>
</dbReference>
<organism evidence="2 3">
    <name type="scientific">Dyella psychrodurans</name>
    <dbReference type="NCBI Taxonomy" id="1927960"/>
    <lineage>
        <taxon>Bacteria</taxon>
        <taxon>Pseudomonadati</taxon>
        <taxon>Pseudomonadota</taxon>
        <taxon>Gammaproteobacteria</taxon>
        <taxon>Lysobacterales</taxon>
        <taxon>Rhodanobacteraceae</taxon>
        <taxon>Dyella</taxon>
    </lineage>
</organism>
<dbReference type="GO" id="GO:0004177">
    <property type="term" value="F:aminopeptidase activity"/>
    <property type="evidence" value="ECO:0007669"/>
    <property type="project" value="UniProtKB-KW"/>
</dbReference>
<evidence type="ECO:0000313" key="2">
    <source>
        <dbReference type="EMBL" id="RDS83458.1"/>
    </source>
</evidence>
<sequence length="236" mass="26423">MTLHHREAVGNRFDPASMLRARSLSWTALHAIRDRMHAGIGEEEAKTVAAGVFQELGMERLWHPPIIRIGPNTIKTYRQPSIPDVRLGENDIYFIDLGLVFDGHEGDVGDTFTVGHAPERQTCAQAARDLFTDVAAVWRREGLSGHNLYNYANERAEAMGWRFNHAIKGHRVSDFPHSVHKGGDLGDFENRPSSGLWVLEIQIAHPTEPFGAFYEDLLTDAAPEGARQHSETLDTH</sequence>
<dbReference type="SUPFAM" id="SSF55920">
    <property type="entry name" value="Creatinase/aminopeptidase"/>
    <property type="match status" value="1"/>
</dbReference>
<dbReference type="PANTHER" id="PTHR46112:SF8">
    <property type="entry name" value="CYTOPLASMIC PEPTIDASE PEPQ-RELATED"/>
    <property type="match status" value="1"/>
</dbReference>